<dbReference type="EMBL" id="CAMPGE010021827">
    <property type="protein sequence ID" value="CAI2379941.1"/>
    <property type="molecule type" value="Genomic_DNA"/>
</dbReference>
<accession>A0AAD2D4U3</accession>
<sequence>MEPKQVKLRPSLIPKLNPIKEQSSKKRKIVSKVLVKGQTRSQATIQKFFNTNYKVSDSNRDSQNKRVSVNSGTIATTTSTNKKIQNFSSIGSFGDRKNSKPNFRMPKIYEIEVSPEKHQGQTSLSPESDYVNLDSVQRMNPPSQADNMGKIFQDHNNQAVPLAKAFSKNAESNKPSQKYLEKIRSTKKLNTNQFGSAAKIPTKLTSRGPRQTHFSEKSSTQRSPKEGKTMKGMKKQLEKLHNKYRKNQTHKNWCKQEKNSRGIEEAPKDSNKMLLRQQFPKIVRKPESCLPYERDNLIKVTEVPAHRARTSVSSSKNGNLNLKPNLAEILEKSKINNLLKNQENLAQIQNKIRQNNIQKNTDSSLQDCLKKSKNQSVHRDHNRAATQSEKKEHRLPRFINPIDKSQDNYGRKYKNLSANSQCSVLNNHSNSASPDNCKSKKLRQAQFELNKLKEEITKKNIEVLAITKELQKWENKGNPNDYEMPIGNMKRKSSLSPYFKEKLAGNHDSKDFRFNTLKNGKITTKPSLKVNHQHKIGLFAKNLKVVQEEQCIADSEYNGAKWKNPHHKANLSTLYQHKLSPKKERSKKCSQNISQNVESNDFEKCKNPEILLSRSSSCLDLYGSLMKSKDICNKNVMIGSSGTNNKISNNTRNSPDQQHSLHKDSSRHGVKDRPKFSKFQVGKISGRNLATDIKSPSYEGKLNVNINSLKMKKMQCHKGKRNFEYTPKGQAHTQNSCLGISSKSFSSLKGKSSLAERGTLAVSSTKFDGFRDDSEIIINPEFGKSLKASLKASKRRLMLFIDNNDSVNPVAERSKFAVKKPSKEGKGIGGFKLQQRSKKQRYGQQEPEGTERFSLGLNKEDIVQSVEKSSWESSLGCIGDRKQDDIVLCEFEPLPKYFRHKDT</sequence>
<dbReference type="AlphaFoldDB" id="A0AAD2D4U3"/>
<name>A0AAD2D4U3_EUPCR</name>
<evidence type="ECO:0000313" key="3">
    <source>
        <dbReference type="EMBL" id="CAI2379941.1"/>
    </source>
</evidence>
<proteinExistence type="predicted"/>
<organism evidence="3 4">
    <name type="scientific">Euplotes crassus</name>
    <dbReference type="NCBI Taxonomy" id="5936"/>
    <lineage>
        <taxon>Eukaryota</taxon>
        <taxon>Sar</taxon>
        <taxon>Alveolata</taxon>
        <taxon>Ciliophora</taxon>
        <taxon>Intramacronucleata</taxon>
        <taxon>Spirotrichea</taxon>
        <taxon>Hypotrichia</taxon>
        <taxon>Euplotida</taxon>
        <taxon>Euplotidae</taxon>
        <taxon>Moneuplotes</taxon>
    </lineage>
</organism>
<feature type="compositionally biased region" description="Basic and acidic residues" evidence="2">
    <location>
        <begin position="659"/>
        <end position="675"/>
    </location>
</feature>
<keyword evidence="4" id="KW-1185">Reference proteome</keyword>
<evidence type="ECO:0000313" key="4">
    <source>
        <dbReference type="Proteomes" id="UP001295684"/>
    </source>
</evidence>
<feature type="region of interest" description="Disordered" evidence="2">
    <location>
        <begin position="818"/>
        <end position="851"/>
    </location>
</feature>
<feature type="region of interest" description="Disordered" evidence="2">
    <location>
        <begin position="357"/>
        <end position="392"/>
    </location>
</feature>
<keyword evidence="1" id="KW-0175">Coiled coil</keyword>
<feature type="compositionally biased region" description="Polar residues" evidence="2">
    <location>
        <begin position="643"/>
        <end position="658"/>
    </location>
</feature>
<feature type="region of interest" description="Disordered" evidence="2">
    <location>
        <begin position="643"/>
        <end position="677"/>
    </location>
</feature>
<gene>
    <name evidence="3" type="ORF">ECRASSUSDP1_LOCUS21364</name>
</gene>
<feature type="region of interest" description="Disordered" evidence="2">
    <location>
        <begin position="200"/>
        <end position="231"/>
    </location>
</feature>
<protein>
    <submittedName>
        <fullName evidence="3">Uncharacterized protein</fullName>
    </submittedName>
</protein>
<comment type="caution">
    <text evidence="3">The sequence shown here is derived from an EMBL/GenBank/DDBJ whole genome shotgun (WGS) entry which is preliminary data.</text>
</comment>
<feature type="coiled-coil region" evidence="1">
    <location>
        <begin position="442"/>
        <end position="469"/>
    </location>
</feature>
<evidence type="ECO:0000256" key="1">
    <source>
        <dbReference type="SAM" id="Coils"/>
    </source>
</evidence>
<reference evidence="3" key="1">
    <citation type="submission" date="2023-07" db="EMBL/GenBank/DDBJ databases">
        <authorList>
            <consortium name="AG Swart"/>
            <person name="Singh M."/>
            <person name="Singh A."/>
            <person name="Seah K."/>
            <person name="Emmerich C."/>
        </authorList>
    </citation>
    <scope>NUCLEOTIDE SEQUENCE</scope>
    <source>
        <strain evidence="3">DP1</strain>
    </source>
</reference>
<evidence type="ECO:0000256" key="2">
    <source>
        <dbReference type="SAM" id="MobiDB-lite"/>
    </source>
</evidence>
<dbReference type="Proteomes" id="UP001295684">
    <property type="component" value="Unassembled WGS sequence"/>
</dbReference>
<feature type="compositionally biased region" description="Basic and acidic residues" evidence="2">
    <location>
        <begin position="377"/>
        <end position="392"/>
    </location>
</feature>